<comment type="caution">
    <text evidence="2">The sequence shown here is derived from an EMBL/GenBank/DDBJ whole genome shotgun (WGS) entry which is preliminary data.</text>
</comment>
<protein>
    <recommendedName>
        <fullName evidence="1">Reverse transcriptase Ty1/copia-type domain-containing protein</fullName>
    </recommendedName>
</protein>
<name>A0AAW2V3K7_SESRA</name>
<dbReference type="EMBL" id="JACGWJ010000004">
    <property type="protein sequence ID" value="KAL0423464.1"/>
    <property type="molecule type" value="Genomic_DNA"/>
</dbReference>
<accession>A0AAW2V3K7</accession>
<evidence type="ECO:0000313" key="2">
    <source>
        <dbReference type="EMBL" id="KAL0423464.1"/>
    </source>
</evidence>
<proteinExistence type="predicted"/>
<reference evidence="2" key="1">
    <citation type="submission" date="2020-06" db="EMBL/GenBank/DDBJ databases">
        <authorList>
            <person name="Li T."/>
            <person name="Hu X."/>
            <person name="Zhang T."/>
            <person name="Song X."/>
            <person name="Zhang H."/>
            <person name="Dai N."/>
            <person name="Sheng W."/>
            <person name="Hou X."/>
            <person name="Wei L."/>
        </authorList>
    </citation>
    <scope>NUCLEOTIDE SEQUENCE</scope>
    <source>
        <strain evidence="2">G02</strain>
        <tissue evidence="2">Leaf</tissue>
    </source>
</reference>
<dbReference type="Pfam" id="PF07727">
    <property type="entry name" value="RVT_2"/>
    <property type="match status" value="1"/>
</dbReference>
<evidence type="ECO:0000259" key="1">
    <source>
        <dbReference type="Pfam" id="PF07727"/>
    </source>
</evidence>
<sequence>MAEGSSMHSHGIKMLFLVEKLEDLKAMLDNDTYIDVILQSLPPSYNSFLINYNMNRFEKSIDKLINMLAQYEATTHKSASVVLVGEASTCERQEGLMLEVEEGKGKGRRNHSLQQSRVNDASIHYQGKGHWKRECPQLLSNLGMFVIEVNKITNLFLGYWIPTVELMSGYALEMATKLLNIASSETVPQTPYKIWHGKPRPTIFTDSIRVLRRSTRESRPPDRYGFLGLTSQLDNDLRTYEEAISYIDSDKWLEAMRFEMDYMGSNQVRLVAKGYTQELGVDFDKIYSSIAMAKSIRILFAIAAWYNYEIWQMDVKWYFLMVSLRK</sequence>
<organism evidence="2">
    <name type="scientific">Sesamum radiatum</name>
    <name type="common">Black benniseed</name>
    <dbReference type="NCBI Taxonomy" id="300843"/>
    <lineage>
        <taxon>Eukaryota</taxon>
        <taxon>Viridiplantae</taxon>
        <taxon>Streptophyta</taxon>
        <taxon>Embryophyta</taxon>
        <taxon>Tracheophyta</taxon>
        <taxon>Spermatophyta</taxon>
        <taxon>Magnoliopsida</taxon>
        <taxon>eudicotyledons</taxon>
        <taxon>Gunneridae</taxon>
        <taxon>Pentapetalae</taxon>
        <taxon>asterids</taxon>
        <taxon>lamiids</taxon>
        <taxon>Lamiales</taxon>
        <taxon>Pedaliaceae</taxon>
        <taxon>Sesamum</taxon>
    </lineage>
</organism>
<dbReference type="InterPro" id="IPR013103">
    <property type="entry name" value="RVT_2"/>
</dbReference>
<dbReference type="AlphaFoldDB" id="A0AAW2V3K7"/>
<feature type="domain" description="Reverse transcriptase Ty1/copia-type" evidence="1">
    <location>
        <begin position="251"/>
        <end position="323"/>
    </location>
</feature>
<dbReference type="Pfam" id="PF14223">
    <property type="entry name" value="Retrotran_gag_2"/>
    <property type="match status" value="1"/>
</dbReference>
<gene>
    <name evidence="2" type="ORF">Sradi_0881200</name>
</gene>
<reference evidence="2" key="2">
    <citation type="journal article" date="2024" name="Plant">
        <title>Genomic evolution and insights into agronomic trait innovations of Sesamum species.</title>
        <authorList>
            <person name="Miao H."/>
            <person name="Wang L."/>
            <person name="Qu L."/>
            <person name="Liu H."/>
            <person name="Sun Y."/>
            <person name="Le M."/>
            <person name="Wang Q."/>
            <person name="Wei S."/>
            <person name="Zheng Y."/>
            <person name="Lin W."/>
            <person name="Duan Y."/>
            <person name="Cao H."/>
            <person name="Xiong S."/>
            <person name="Wang X."/>
            <person name="Wei L."/>
            <person name="Li C."/>
            <person name="Ma Q."/>
            <person name="Ju M."/>
            <person name="Zhao R."/>
            <person name="Li G."/>
            <person name="Mu C."/>
            <person name="Tian Q."/>
            <person name="Mei H."/>
            <person name="Zhang T."/>
            <person name="Gao T."/>
            <person name="Zhang H."/>
        </authorList>
    </citation>
    <scope>NUCLEOTIDE SEQUENCE</scope>
    <source>
        <strain evidence="2">G02</strain>
    </source>
</reference>